<protein>
    <recommendedName>
        <fullName evidence="2">YqaJ viral recombinase domain-containing protein</fullName>
    </recommendedName>
</protein>
<feature type="domain" description="YqaJ viral recombinase" evidence="2">
    <location>
        <begin position="22"/>
        <end position="115"/>
    </location>
</feature>
<comment type="caution">
    <text evidence="3">The sequence shown here is derived from an EMBL/GenBank/DDBJ whole genome shotgun (WGS) entry which is preliminary data.</text>
</comment>
<dbReference type="Pfam" id="PF09588">
    <property type="entry name" value="YqaJ"/>
    <property type="match status" value="1"/>
</dbReference>
<dbReference type="EMBL" id="MU825875">
    <property type="protein sequence ID" value="KAJ7386840.1"/>
    <property type="molecule type" value="Genomic_DNA"/>
</dbReference>
<evidence type="ECO:0000313" key="4">
    <source>
        <dbReference type="Proteomes" id="UP001163046"/>
    </source>
</evidence>
<keyword evidence="4" id="KW-1185">Reference proteome</keyword>
<dbReference type="InterPro" id="IPR011335">
    <property type="entry name" value="Restrct_endonuc-II-like"/>
</dbReference>
<evidence type="ECO:0000259" key="2">
    <source>
        <dbReference type="Pfam" id="PF09588"/>
    </source>
</evidence>
<dbReference type="InterPro" id="IPR011604">
    <property type="entry name" value="PDDEXK-like_dom_sf"/>
</dbReference>
<proteinExistence type="predicted"/>
<organism evidence="3 4">
    <name type="scientific">Desmophyllum pertusum</name>
    <dbReference type="NCBI Taxonomy" id="174260"/>
    <lineage>
        <taxon>Eukaryota</taxon>
        <taxon>Metazoa</taxon>
        <taxon>Cnidaria</taxon>
        <taxon>Anthozoa</taxon>
        <taxon>Hexacorallia</taxon>
        <taxon>Scleractinia</taxon>
        <taxon>Caryophylliina</taxon>
        <taxon>Caryophylliidae</taxon>
        <taxon>Desmophyllum</taxon>
    </lineage>
</organism>
<feature type="region of interest" description="Disordered" evidence="1">
    <location>
        <begin position="207"/>
        <end position="228"/>
    </location>
</feature>
<dbReference type="AlphaFoldDB" id="A0A9W9ZSU1"/>
<accession>A0A9W9ZSU1</accession>
<dbReference type="InterPro" id="IPR019080">
    <property type="entry name" value="YqaJ_viral_recombinase"/>
</dbReference>
<evidence type="ECO:0000256" key="1">
    <source>
        <dbReference type="SAM" id="MobiDB-lite"/>
    </source>
</evidence>
<dbReference type="Gene3D" id="3.90.320.10">
    <property type="match status" value="1"/>
</dbReference>
<reference evidence="3" key="1">
    <citation type="submission" date="2023-01" db="EMBL/GenBank/DDBJ databases">
        <title>Genome assembly of the deep-sea coral Lophelia pertusa.</title>
        <authorList>
            <person name="Herrera S."/>
            <person name="Cordes E."/>
        </authorList>
    </citation>
    <scope>NUCLEOTIDE SEQUENCE</scope>
    <source>
        <strain evidence="3">USNM1676648</strain>
        <tissue evidence="3">Polyp</tissue>
    </source>
</reference>
<dbReference type="SUPFAM" id="SSF52980">
    <property type="entry name" value="Restriction endonuclease-like"/>
    <property type="match status" value="1"/>
</dbReference>
<dbReference type="GO" id="GO:0006281">
    <property type="term" value="P:DNA repair"/>
    <property type="evidence" value="ECO:0007669"/>
    <property type="project" value="UniProtKB-ARBA"/>
</dbReference>
<name>A0A9W9ZSU1_9CNID</name>
<sequence length="245" mass="27469">MSPGKENTPITTVSSQQRCESWFRERIGKVTSSKAPALIGLQGKKEFIETWDCVLNKKPEPTKNFKNFQRGIKFESSAIECFKTDSGAEVKECGMFPLELDRRFGASPDSTFQGETCKALMYVKTGSRIALSGLCLLERYGSSSYGLRLQCLCKTNIIDVKLRVKLGGMDPRVRVSDWGVESRILSRRSSYSSVVVSVIQNMAAADKEKDLSPQQHHPTNQPLPPPEICKEKEMYEKSKAIIITF</sequence>
<gene>
    <name evidence="3" type="ORF">OS493_006870</name>
</gene>
<dbReference type="Proteomes" id="UP001163046">
    <property type="component" value="Unassembled WGS sequence"/>
</dbReference>
<evidence type="ECO:0000313" key="3">
    <source>
        <dbReference type="EMBL" id="KAJ7386840.1"/>
    </source>
</evidence>